<keyword evidence="4 6" id="KW-0479">Metal-binding</keyword>
<evidence type="ECO:0000256" key="6">
    <source>
        <dbReference type="HAMAP-Rule" id="MF_01974"/>
    </source>
</evidence>
<accession>A0A9X3NBE7</accession>
<feature type="binding site" evidence="6">
    <location>
        <position position="76"/>
    </location>
    <ligand>
        <name>substrate</name>
    </ligand>
</feature>
<feature type="binding site" evidence="6">
    <location>
        <position position="104"/>
    </location>
    <ligand>
        <name>a divalent metal cation</name>
        <dbReference type="ChEBI" id="CHEBI:60240"/>
        <label>1</label>
    </ligand>
</feature>
<dbReference type="Pfam" id="PF00557">
    <property type="entry name" value="Peptidase_M24"/>
    <property type="match status" value="1"/>
</dbReference>
<comment type="similarity">
    <text evidence="6">Belongs to the peptidase M24A family. Methionine aminopeptidase type 1 subfamily.</text>
</comment>
<comment type="subunit">
    <text evidence="6">Monomer.</text>
</comment>
<dbReference type="PANTHER" id="PTHR43330:SF13">
    <property type="entry name" value="METHIONINE AMINOPEPTIDASE 2"/>
    <property type="match status" value="1"/>
</dbReference>
<feature type="domain" description="Peptidase M24" evidence="8">
    <location>
        <begin position="11"/>
        <end position="236"/>
    </location>
</feature>
<dbReference type="Gene3D" id="3.90.230.10">
    <property type="entry name" value="Creatinase/methionine aminopeptidase superfamily"/>
    <property type="match status" value="1"/>
</dbReference>
<dbReference type="PANTHER" id="PTHR43330">
    <property type="entry name" value="METHIONINE AMINOPEPTIDASE"/>
    <property type="match status" value="1"/>
</dbReference>
<dbReference type="EMBL" id="JAPDDP010000027">
    <property type="protein sequence ID" value="MDA0181830.1"/>
    <property type="molecule type" value="Genomic_DNA"/>
</dbReference>
<keyword evidence="5 6" id="KW-0378">Hydrolase</keyword>
<keyword evidence="2 6" id="KW-0031">Aminopeptidase</keyword>
<evidence type="ECO:0000256" key="5">
    <source>
        <dbReference type="ARBA" id="ARBA00022801"/>
    </source>
</evidence>
<dbReference type="AlphaFoldDB" id="A0A9X3NBE7"/>
<dbReference type="SUPFAM" id="SSF55920">
    <property type="entry name" value="Creatinase/aminopeptidase"/>
    <property type="match status" value="1"/>
</dbReference>
<feature type="binding site" evidence="6">
    <location>
        <position position="229"/>
    </location>
    <ligand>
        <name>a divalent metal cation</name>
        <dbReference type="ChEBI" id="CHEBI:60240"/>
        <label>2</label>
        <note>catalytic</note>
    </ligand>
</feature>
<feature type="binding site" evidence="6">
    <location>
        <position position="167"/>
    </location>
    <ligand>
        <name>a divalent metal cation</name>
        <dbReference type="ChEBI" id="CHEBI:60240"/>
        <label>2</label>
        <note>catalytic</note>
    </ligand>
</feature>
<evidence type="ECO:0000256" key="3">
    <source>
        <dbReference type="ARBA" id="ARBA00022670"/>
    </source>
</evidence>
<comment type="function">
    <text evidence="1 6">Removes the N-terminal methionine from nascent proteins. The N-terminal methionine is often cleaved when the second residue in the primary sequence is small and uncharged (Met-Ala-, Cys, Gly, Pro, Ser, Thr, or Val). Requires deformylation of the N(alpha)-formylated initiator methionine before it can be hydrolyzed.</text>
</comment>
<sequence length="244" mass="26152">MSIDSPDELAALRAAGRVVAEAIREMARRVRPGVSTGELDDVAAQVFKRYGARSGPQLDYDFPGVTCLSVDDEAVHGIPGPRRLREGQLIKLDVTAELDGFYADACRTVPVGRVRPREQRLMAASQSALKRGLEAATAGVNVGVVGKAVNDEVSRRGFSVIEELAGHGIGRKIHEEPDVPNIDWDGPTLTDGLVITIEPIIAAGDGEVYMHDDGWTVKTYDGSSCAHFEHTIVITEAAPILLTA</sequence>
<dbReference type="PRINTS" id="PR00599">
    <property type="entry name" value="MAPEPTIDASE"/>
</dbReference>
<keyword evidence="10" id="KW-1185">Reference proteome</keyword>
<feature type="binding site" evidence="6">
    <location>
        <position position="229"/>
    </location>
    <ligand>
        <name>a divalent metal cation</name>
        <dbReference type="ChEBI" id="CHEBI:60240"/>
        <label>1</label>
    </ligand>
</feature>
<dbReference type="Proteomes" id="UP001147653">
    <property type="component" value="Unassembled WGS sequence"/>
</dbReference>
<comment type="cofactor">
    <cofactor evidence="6">
        <name>Co(2+)</name>
        <dbReference type="ChEBI" id="CHEBI:48828"/>
    </cofactor>
    <cofactor evidence="6">
        <name>Zn(2+)</name>
        <dbReference type="ChEBI" id="CHEBI:29105"/>
    </cofactor>
    <cofactor evidence="6">
        <name>Mn(2+)</name>
        <dbReference type="ChEBI" id="CHEBI:29035"/>
    </cofactor>
    <cofactor evidence="6">
        <name>Fe(2+)</name>
        <dbReference type="ChEBI" id="CHEBI:29033"/>
    </cofactor>
    <text evidence="6">Binds 2 divalent metal cations per subunit. Has a high-affinity and a low affinity metal-binding site. The true nature of the physiological cofactor is under debate. The enzyme is active with cobalt, zinc, manganese or divalent iron ions. Most likely, methionine aminopeptidases function as mononuclear Fe(2+)-metalloproteases under physiological conditions, and the catalytically relevant metal-binding site has been assigned to the histidine-containing high-affinity site.</text>
</comment>
<dbReference type="InterPro" id="IPR000994">
    <property type="entry name" value="Pept_M24"/>
</dbReference>
<dbReference type="InterPro" id="IPR002467">
    <property type="entry name" value="Pept_M24A_MAP1"/>
</dbReference>
<feature type="binding site" evidence="6">
    <location>
        <position position="93"/>
    </location>
    <ligand>
        <name>a divalent metal cation</name>
        <dbReference type="ChEBI" id="CHEBI:60240"/>
        <label>1</label>
    </ligand>
</feature>
<dbReference type="CDD" id="cd01086">
    <property type="entry name" value="MetAP1"/>
    <property type="match status" value="1"/>
</dbReference>
<comment type="catalytic activity">
    <reaction evidence="6 7">
        <text>Release of N-terminal amino acids, preferentially methionine, from peptides and arylamides.</text>
        <dbReference type="EC" id="3.4.11.18"/>
    </reaction>
</comment>
<feature type="binding site" evidence="6">
    <location>
        <position position="174"/>
    </location>
    <ligand>
        <name>substrate</name>
    </ligand>
</feature>
<dbReference type="InterPro" id="IPR001714">
    <property type="entry name" value="Pept_M24_MAP"/>
</dbReference>
<evidence type="ECO:0000256" key="1">
    <source>
        <dbReference type="ARBA" id="ARBA00002521"/>
    </source>
</evidence>
<keyword evidence="3 6" id="KW-0645">Protease</keyword>
<comment type="caution">
    <text evidence="9">The sequence shown here is derived from an EMBL/GenBank/DDBJ whole genome shotgun (WGS) entry which is preliminary data.</text>
</comment>
<reference evidence="9" key="1">
    <citation type="submission" date="2022-10" db="EMBL/GenBank/DDBJ databases">
        <title>The WGS of Solirubrobacter phytolaccae KCTC 29190.</title>
        <authorList>
            <person name="Jiang Z."/>
        </authorList>
    </citation>
    <scope>NUCLEOTIDE SEQUENCE</scope>
    <source>
        <strain evidence="9">KCTC 29190</strain>
    </source>
</reference>
<organism evidence="9 10">
    <name type="scientific">Solirubrobacter phytolaccae</name>
    <dbReference type="NCBI Taxonomy" id="1404360"/>
    <lineage>
        <taxon>Bacteria</taxon>
        <taxon>Bacillati</taxon>
        <taxon>Actinomycetota</taxon>
        <taxon>Thermoleophilia</taxon>
        <taxon>Solirubrobacterales</taxon>
        <taxon>Solirubrobacteraceae</taxon>
        <taxon>Solirubrobacter</taxon>
    </lineage>
</organism>
<dbReference type="RefSeq" id="WP_270026184.1">
    <property type="nucleotide sequence ID" value="NZ_JAPDDP010000027.1"/>
</dbReference>
<dbReference type="GO" id="GO:0046872">
    <property type="term" value="F:metal ion binding"/>
    <property type="evidence" value="ECO:0007669"/>
    <property type="project" value="UniProtKB-UniRule"/>
</dbReference>
<dbReference type="GO" id="GO:0006508">
    <property type="term" value="P:proteolysis"/>
    <property type="evidence" value="ECO:0007669"/>
    <property type="project" value="UniProtKB-KW"/>
</dbReference>
<name>A0A9X3NBE7_9ACTN</name>
<evidence type="ECO:0000259" key="8">
    <source>
        <dbReference type="Pfam" id="PF00557"/>
    </source>
</evidence>
<evidence type="ECO:0000313" key="9">
    <source>
        <dbReference type="EMBL" id="MDA0181830.1"/>
    </source>
</evidence>
<feature type="binding site" evidence="6">
    <location>
        <position position="198"/>
    </location>
    <ligand>
        <name>a divalent metal cation</name>
        <dbReference type="ChEBI" id="CHEBI:60240"/>
        <label>2</label>
        <note>catalytic</note>
    </ligand>
</feature>
<gene>
    <name evidence="6 9" type="primary">map</name>
    <name evidence="9" type="ORF">OJ997_16120</name>
</gene>
<dbReference type="GO" id="GO:0070006">
    <property type="term" value="F:metalloaminopeptidase activity"/>
    <property type="evidence" value="ECO:0007669"/>
    <property type="project" value="UniProtKB-UniRule"/>
</dbReference>
<protein>
    <recommendedName>
        <fullName evidence="6 7">Methionine aminopeptidase</fullName>
        <shortName evidence="6">MAP</shortName>
        <shortName evidence="6">MetAP</shortName>
        <ecNumber evidence="6 7">3.4.11.18</ecNumber>
    </recommendedName>
    <alternativeName>
        <fullName evidence="6">Peptidase M</fullName>
    </alternativeName>
</protein>
<dbReference type="HAMAP" id="MF_01974">
    <property type="entry name" value="MetAP_1"/>
    <property type="match status" value="1"/>
</dbReference>
<evidence type="ECO:0000256" key="7">
    <source>
        <dbReference type="RuleBase" id="RU003653"/>
    </source>
</evidence>
<dbReference type="GO" id="GO:0004239">
    <property type="term" value="F:initiator methionyl aminopeptidase activity"/>
    <property type="evidence" value="ECO:0007669"/>
    <property type="project" value="UniProtKB-UniRule"/>
</dbReference>
<evidence type="ECO:0000256" key="4">
    <source>
        <dbReference type="ARBA" id="ARBA00022723"/>
    </source>
</evidence>
<feature type="binding site" evidence="6">
    <location>
        <position position="104"/>
    </location>
    <ligand>
        <name>a divalent metal cation</name>
        <dbReference type="ChEBI" id="CHEBI:60240"/>
        <label>2</label>
        <note>catalytic</note>
    </ligand>
</feature>
<evidence type="ECO:0000313" key="10">
    <source>
        <dbReference type="Proteomes" id="UP001147653"/>
    </source>
</evidence>
<dbReference type="EC" id="3.4.11.18" evidence="6 7"/>
<proteinExistence type="inferred from homology"/>
<dbReference type="InterPro" id="IPR036005">
    <property type="entry name" value="Creatinase/aminopeptidase-like"/>
</dbReference>
<dbReference type="NCBIfam" id="TIGR00500">
    <property type="entry name" value="met_pdase_I"/>
    <property type="match status" value="1"/>
</dbReference>
<evidence type="ECO:0000256" key="2">
    <source>
        <dbReference type="ARBA" id="ARBA00022438"/>
    </source>
</evidence>